<keyword evidence="11" id="KW-1185">Reference proteome</keyword>
<reference evidence="10 11" key="1">
    <citation type="submission" date="2016-11" db="EMBL/GenBank/DDBJ databases">
        <authorList>
            <person name="Jaros S."/>
            <person name="Januszkiewicz K."/>
            <person name="Wedrychowicz H."/>
        </authorList>
    </citation>
    <scope>NUCLEOTIDE SEQUENCE [LARGE SCALE GENOMIC DNA]</scope>
    <source>
        <strain evidence="10 11">DSM 16917</strain>
    </source>
</reference>
<dbReference type="InterPro" id="IPR001638">
    <property type="entry name" value="Solute-binding_3/MltF_N"/>
</dbReference>
<accession>A0A1M5RUE9</accession>
<dbReference type="STRING" id="299255.SAMN02745129_1753"/>
<dbReference type="Pfam" id="PF00497">
    <property type="entry name" value="SBP_bac_3"/>
    <property type="match status" value="1"/>
</dbReference>
<dbReference type="Gene3D" id="3.40.190.10">
    <property type="entry name" value="Periplasmic binding protein-like II"/>
    <property type="match status" value="2"/>
</dbReference>
<organism evidence="10 11">
    <name type="scientific">Ferrimonas marina</name>
    <dbReference type="NCBI Taxonomy" id="299255"/>
    <lineage>
        <taxon>Bacteria</taxon>
        <taxon>Pseudomonadati</taxon>
        <taxon>Pseudomonadota</taxon>
        <taxon>Gammaproteobacteria</taxon>
        <taxon>Alteromonadales</taxon>
        <taxon>Ferrimonadaceae</taxon>
        <taxon>Ferrimonas</taxon>
    </lineage>
</organism>
<dbReference type="SUPFAM" id="SSF53955">
    <property type="entry name" value="Lysozyme-like"/>
    <property type="match status" value="1"/>
</dbReference>
<dbReference type="NCBIfam" id="NF008112">
    <property type="entry name" value="PRK10859.1"/>
    <property type="match status" value="1"/>
</dbReference>
<dbReference type="CDD" id="cd13403">
    <property type="entry name" value="MLTF-like"/>
    <property type="match status" value="1"/>
</dbReference>
<comment type="domain">
    <text evidence="8">The N-terminal domain does not have lytic activity and probably modulates enzymatic activity. The C-terminal domain is the catalytic active domain.</text>
</comment>
<evidence type="ECO:0000313" key="10">
    <source>
        <dbReference type="EMBL" id="SHH29789.1"/>
    </source>
</evidence>
<feature type="active site" evidence="8">
    <location>
        <position position="315"/>
    </location>
</feature>
<evidence type="ECO:0000256" key="8">
    <source>
        <dbReference type="HAMAP-Rule" id="MF_02016"/>
    </source>
</evidence>
<evidence type="ECO:0000256" key="4">
    <source>
        <dbReference type="ARBA" id="ARBA00023136"/>
    </source>
</evidence>
<feature type="chain" id="PRO_5009990132" description="Membrane-bound lytic murein transglycosylase F" evidence="8">
    <location>
        <begin position="30"/>
        <end position="474"/>
    </location>
</feature>
<dbReference type="SMART" id="SM00062">
    <property type="entry name" value="PBPb"/>
    <property type="match status" value="1"/>
</dbReference>
<comment type="subcellular location">
    <subcellularLocation>
        <location evidence="8">Cell outer membrane</location>
        <topology evidence="8">Peripheral membrane protein</topology>
    </subcellularLocation>
    <text evidence="8">Attached to the inner leaflet of the outer membrane.</text>
</comment>
<dbReference type="InterPro" id="IPR008258">
    <property type="entry name" value="Transglycosylase_SLT_dom_1"/>
</dbReference>
<evidence type="ECO:0000313" key="11">
    <source>
        <dbReference type="Proteomes" id="UP000184268"/>
    </source>
</evidence>
<dbReference type="RefSeq" id="WP_067659124.1">
    <property type="nucleotide sequence ID" value="NZ_FQXG01000002.1"/>
</dbReference>
<feature type="region of interest" description="LT domain" evidence="8">
    <location>
        <begin position="271"/>
        <end position="474"/>
    </location>
</feature>
<dbReference type="GO" id="GO:0008933">
    <property type="term" value="F:peptidoglycan lytic transglycosylase activity"/>
    <property type="evidence" value="ECO:0007669"/>
    <property type="project" value="UniProtKB-UniRule"/>
</dbReference>
<dbReference type="EMBL" id="FQXG01000002">
    <property type="protein sequence ID" value="SHH29789.1"/>
    <property type="molecule type" value="Genomic_DNA"/>
</dbReference>
<comment type="similarity">
    <text evidence="1">Belongs to the transglycosylase Slt family.</text>
</comment>
<dbReference type="HAMAP" id="MF_02016">
    <property type="entry name" value="MltF"/>
    <property type="match status" value="1"/>
</dbReference>
<dbReference type="CDD" id="cd01009">
    <property type="entry name" value="PBP2_YfhD_N"/>
    <property type="match status" value="1"/>
</dbReference>
<keyword evidence="7 8" id="KW-0961">Cell wall biogenesis/degradation</keyword>
<feature type="signal peptide" evidence="8">
    <location>
        <begin position="1"/>
        <end position="29"/>
    </location>
</feature>
<feature type="domain" description="Solute-binding protein family 3/N-terminal" evidence="9">
    <location>
        <begin position="47"/>
        <end position="270"/>
    </location>
</feature>
<dbReference type="EC" id="4.2.2.n1" evidence="8"/>
<evidence type="ECO:0000256" key="7">
    <source>
        <dbReference type="ARBA" id="ARBA00023316"/>
    </source>
</evidence>
<evidence type="ECO:0000256" key="2">
    <source>
        <dbReference type="ARBA" id="ARBA00010333"/>
    </source>
</evidence>
<dbReference type="GO" id="GO:0071555">
    <property type="term" value="P:cell wall organization"/>
    <property type="evidence" value="ECO:0007669"/>
    <property type="project" value="UniProtKB-KW"/>
</dbReference>
<dbReference type="InterPro" id="IPR000189">
    <property type="entry name" value="Transglyc_AS"/>
</dbReference>
<proteinExistence type="inferred from homology"/>
<dbReference type="Proteomes" id="UP000184268">
    <property type="component" value="Unassembled WGS sequence"/>
</dbReference>
<dbReference type="AlphaFoldDB" id="A0A1M5RUE9"/>
<dbReference type="GO" id="GO:0016998">
    <property type="term" value="P:cell wall macromolecule catabolic process"/>
    <property type="evidence" value="ECO:0007669"/>
    <property type="project" value="UniProtKB-UniRule"/>
</dbReference>
<evidence type="ECO:0000256" key="6">
    <source>
        <dbReference type="ARBA" id="ARBA00023239"/>
    </source>
</evidence>
<dbReference type="Gene3D" id="1.10.530.10">
    <property type="match status" value="1"/>
</dbReference>
<dbReference type="InterPro" id="IPR023346">
    <property type="entry name" value="Lysozyme-like_dom_sf"/>
</dbReference>
<comment type="similarity">
    <text evidence="8">In the C-terminal section; belongs to the transglycosylase Slt family.</text>
</comment>
<evidence type="ECO:0000256" key="5">
    <source>
        <dbReference type="ARBA" id="ARBA00023237"/>
    </source>
</evidence>
<protein>
    <recommendedName>
        <fullName evidence="8">Membrane-bound lytic murein transglycosylase F</fullName>
        <ecNumber evidence="8">4.2.2.n1</ecNumber>
    </recommendedName>
    <alternativeName>
        <fullName evidence="8">Murein lyase F</fullName>
    </alternativeName>
</protein>
<comment type="function">
    <text evidence="8">Murein-degrading enzyme that degrades murein glycan strands and insoluble, high-molecular weight murein sacculi, with the concomitant formation of a 1,6-anhydromuramoyl product. Lytic transglycosylases (LTs) play an integral role in the metabolism of the peptidoglycan (PG) sacculus. Their lytic action creates space within the PG sacculus to allow for its expansion as well as for the insertion of various structures such as secretion systems and flagella.</text>
</comment>
<keyword evidence="5 8" id="KW-0998">Cell outer membrane</keyword>
<gene>
    <name evidence="8" type="primary">mltF</name>
    <name evidence="10" type="ORF">SAMN02745129_1753</name>
</gene>
<comment type="catalytic activity">
    <reaction evidence="8">
        <text>Exolytic cleavage of the (1-&gt;4)-beta-glycosidic linkage between N-acetylmuramic acid (MurNAc) and N-acetylglucosamine (GlcNAc) residues in peptidoglycan, from either the reducing or the non-reducing ends of the peptidoglycan chains, with concomitant formation of a 1,6-anhydrobond in the MurNAc residue.</text>
        <dbReference type="EC" id="4.2.2.n1"/>
    </reaction>
</comment>
<sequence precursor="true">MILATTRRIFRRLCRSMRAPLLLCLPLTGCLEFVEPPQATTPSLPNPLLIGTLTGPTTYQSRGQGPEGFDYEVAMQFGQYLGVETAVVPYSDLAALFEAMESGEIHLMAAGLNRTPERAQRWHFGPPLYQVETQLIYRVGQRRPKDLASLDGTLRVVKGSSRTELLRRAQQTLPNLQWQETDEFDDAELLAQVAEGSLDYTLVDNRVLALYQRRHPELRTAFNLGQPLPVAWALPHRNDGLLLSALLEFWDSELTGGRLARLEEKYFGHVERFDYVDTRAFIRAVEKTLPRYQQLFQRHAGELDWRKLAAVSYQESHWDPLARSPTGVRGMMMLTESTARRMGIRNRLDAEQSIQGGSGYLQQLITRLPPNIPEDEAIWFALAAYNIGLGHLEDARVITQRHGFDPNSWRDVKKHLPLLRQRKHYERTKYGFARGDEAAHYVENIRRYYDTLLWIDSQTVAEHSEGDPEQDNRF</sequence>
<dbReference type="PANTHER" id="PTHR35936:SF32">
    <property type="entry name" value="MEMBRANE-BOUND LYTIC MUREIN TRANSGLYCOSYLASE F"/>
    <property type="match status" value="1"/>
</dbReference>
<evidence type="ECO:0000256" key="3">
    <source>
        <dbReference type="ARBA" id="ARBA00022729"/>
    </source>
</evidence>
<dbReference type="PANTHER" id="PTHR35936">
    <property type="entry name" value="MEMBRANE-BOUND LYTIC MUREIN TRANSGLYCOSYLASE F"/>
    <property type="match status" value="1"/>
</dbReference>
<dbReference type="InterPro" id="IPR023703">
    <property type="entry name" value="MltF"/>
</dbReference>
<comment type="similarity">
    <text evidence="8">In the N-terminal section; belongs to the bacterial solute-binding protein 3 family.</text>
</comment>
<dbReference type="GO" id="GO:0009253">
    <property type="term" value="P:peptidoglycan catabolic process"/>
    <property type="evidence" value="ECO:0007669"/>
    <property type="project" value="TreeGrafter"/>
</dbReference>
<comment type="similarity">
    <text evidence="2">Belongs to the bacterial solute-binding protein 3 family.</text>
</comment>
<name>A0A1M5RUE9_9GAMM</name>
<keyword evidence="3 8" id="KW-0732">Signal</keyword>
<keyword evidence="4 8" id="KW-0472">Membrane</keyword>
<keyword evidence="6 8" id="KW-0456">Lyase</keyword>
<dbReference type="FunFam" id="1.10.530.10:FF:000003">
    <property type="entry name" value="Membrane-bound lytic murein transglycosylase F"/>
    <property type="match status" value="1"/>
</dbReference>
<evidence type="ECO:0000259" key="9">
    <source>
        <dbReference type="SMART" id="SM00062"/>
    </source>
</evidence>
<dbReference type="GO" id="GO:0009279">
    <property type="term" value="C:cell outer membrane"/>
    <property type="evidence" value="ECO:0007669"/>
    <property type="project" value="UniProtKB-SubCell"/>
</dbReference>
<dbReference type="SUPFAM" id="SSF53850">
    <property type="entry name" value="Periplasmic binding protein-like II"/>
    <property type="match status" value="1"/>
</dbReference>
<comment type="caution">
    <text evidence="8">Lacks conserved residue(s) required for the propagation of feature annotation.</text>
</comment>
<dbReference type="PROSITE" id="PS00922">
    <property type="entry name" value="TRANSGLYCOSYLASE"/>
    <property type="match status" value="1"/>
</dbReference>
<evidence type="ECO:0000256" key="1">
    <source>
        <dbReference type="ARBA" id="ARBA00007734"/>
    </source>
</evidence>
<dbReference type="Pfam" id="PF01464">
    <property type="entry name" value="SLT"/>
    <property type="match status" value="1"/>
</dbReference>